<dbReference type="SMART" id="SM00382">
    <property type="entry name" value="AAA"/>
    <property type="match status" value="4"/>
</dbReference>
<dbReference type="Gene3D" id="1.10.472.130">
    <property type="match status" value="1"/>
</dbReference>
<dbReference type="FunFam" id="1.10.8.720:FF:000003">
    <property type="entry name" value="Cytoplasmic dynein heavy chain 2"/>
    <property type="match status" value="1"/>
</dbReference>
<dbReference type="FunFam" id="3.40.50.300:FF:000071">
    <property type="entry name" value="Cytoplasmic dynein heavy chain 1"/>
    <property type="match status" value="1"/>
</dbReference>
<evidence type="ECO:0000313" key="22">
    <source>
        <dbReference type="Proteomes" id="UP001146793"/>
    </source>
</evidence>
<dbReference type="InterPro" id="IPR043160">
    <property type="entry name" value="Dynein_C_barrel"/>
</dbReference>
<dbReference type="FunFam" id="1.20.58.1120:FF:000013">
    <property type="entry name" value="Dynein heavy chain-like protein"/>
    <property type="match status" value="1"/>
</dbReference>
<dbReference type="Pfam" id="PF12775">
    <property type="entry name" value="AAA_7"/>
    <property type="match status" value="1"/>
</dbReference>
<feature type="compositionally biased region" description="Basic and acidic residues" evidence="19">
    <location>
        <begin position="1061"/>
        <end position="1078"/>
    </location>
</feature>
<evidence type="ECO:0000256" key="2">
    <source>
        <dbReference type="ARBA" id="ARBA00004245"/>
    </source>
</evidence>
<protein>
    <recommendedName>
        <fullName evidence="5">Dynein heavy chain, cytoplasmic</fullName>
    </recommendedName>
    <alternativeName>
        <fullName evidence="17">Dynein heavy chain, cytosolic</fullName>
    </alternativeName>
</protein>
<dbReference type="InterPro" id="IPR013594">
    <property type="entry name" value="Dynein_heavy_tail"/>
</dbReference>
<feature type="coiled-coil region" evidence="18">
    <location>
        <begin position="2536"/>
        <end position="2563"/>
    </location>
</feature>
<dbReference type="GO" id="GO:0007018">
    <property type="term" value="P:microtubule-based movement"/>
    <property type="evidence" value="ECO:0007669"/>
    <property type="project" value="InterPro"/>
</dbReference>
<feature type="compositionally biased region" description="Basic residues" evidence="19">
    <location>
        <begin position="164"/>
        <end position="173"/>
    </location>
</feature>
<evidence type="ECO:0000256" key="18">
    <source>
        <dbReference type="SAM" id="Coils"/>
    </source>
</evidence>
<feature type="region of interest" description="Disordered" evidence="19">
    <location>
        <begin position="156"/>
        <end position="179"/>
    </location>
</feature>
<keyword evidence="7" id="KW-0493">Microtubule</keyword>
<organism evidence="21 22">
    <name type="scientific">Anaeramoeba flamelloides</name>
    <dbReference type="NCBI Taxonomy" id="1746091"/>
    <lineage>
        <taxon>Eukaryota</taxon>
        <taxon>Metamonada</taxon>
        <taxon>Anaeramoebidae</taxon>
        <taxon>Anaeramoeba</taxon>
    </lineage>
</organism>
<evidence type="ECO:0000256" key="17">
    <source>
        <dbReference type="ARBA" id="ARBA00033439"/>
    </source>
</evidence>
<evidence type="ECO:0000256" key="16">
    <source>
        <dbReference type="ARBA" id="ARBA00023273"/>
    </source>
</evidence>
<evidence type="ECO:0000256" key="19">
    <source>
        <dbReference type="SAM" id="MobiDB-lite"/>
    </source>
</evidence>
<dbReference type="Gene3D" id="1.10.8.710">
    <property type="match status" value="1"/>
</dbReference>
<dbReference type="FunFam" id="1.10.8.710:FF:000001">
    <property type="entry name" value="Dynein axonemal heavy chain 2"/>
    <property type="match status" value="1"/>
</dbReference>
<dbReference type="InterPro" id="IPR035699">
    <property type="entry name" value="AAA_6"/>
</dbReference>
<keyword evidence="15" id="KW-0206">Cytoskeleton</keyword>
<dbReference type="Gene3D" id="3.40.50.300">
    <property type="entry name" value="P-loop containing nucleotide triphosphate hydrolases"/>
    <property type="match status" value="5"/>
</dbReference>
<comment type="similarity">
    <text evidence="3">Belongs to the dynein heavy chain family.</text>
</comment>
<feature type="domain" description="AAA+ ATPase" evidence="20">
    <location>
        <begin position="2259"/>
        <end position="2617"/>
    </location>
</feature>
<sequence length="4762" mass="554361">MSNLKKSETIEASFDLKKLTKYIQQVTRSLFGTFGSENEDKALVVALTEEGSQEKINTYATQQDRPLLSVSCISQNGSSENETRFEVHLEVAFVKKTQNTIFFVKKDLVLDENRSYSKQIDVLNVGSGSPFEVIHSLLHNSLRPYFNSFAREEQKKMSLTRGKEQKKKNKQKKSERSSSFNLLNRRRMRNLTGRNYELQSETLGIPVVKKKLAELELALLQCQQNVNIPEVTLKIEKEIMECVNLAKKEARKSKLTDLDDLINDQDFLNRIKNGVNKWIHDIQKVTRMKRDLLSGTAVQEINFWGTLERVLQEIVNQVQTEAVQLTLNLLKIKRRHIAGLAFETDTGLKQALQKSKNYNLLVRNFPINELLSAQDLIKIQSAIILCFSHLRKIKHTSYPLDRALKFVELISKDVVSQLLVLLSAKNLILISYEAFDSISKKAVEAIVTWRDNLSEFIDTVRGLTRRRKGEKNFTIRVSTKIEDLEERLTKIIDFRNQHEKLEKVIQIVLIKSKKDQQKSNQKDEFVNEDEKNKMALSKKKKKKKKQNKMTALDVLHNAYDIFRSIDHLDISKEGREAWDNALEKYDEQINKVEALIINNLKERLEKVKSSNEMFKVFSKFNVLFFRPKIRVAIQQYQNQLIDRVKEDIQTLHENFKKQYHQSNTSRMTKLRDLPPVAGKIIWIKQIENQLVSYLQRVQDILGKGWGDHYNGMKLKRDGNNFKRKLNTEEIFEKWKSENDEKNQNLKLNGPIFEIVKNQNGYNLNITFKHELVTLFKEVRNLQWLGFKIDNNIRTNAQNAQSLYPSAINLKESVQNYFFICDSLETHIQPLISNYQNKVQQTIEDGFNYNWNHTKLEFYVSKLAQEVITFETKVEFLKSKYQEINEYLKELKTCKLERLAIQNILKRIQNLIKDFKTDNYSNLNQWIKELDKKIEKILIQRLMECLTIWNNEFKNYFQSLDKGDNTNEKNNDQENNQKDEDEQGEEEKEEDDNDQANGEEGIQKKIKLDLDNFNYSIKIRNRIIFLDPPIKDIRQTWISSLHKAIGIICEQTRLNFGNSDLNSKEMMNEKKKGNDKTSKSSDPWSKVSSKGDQRSQMLKGTYRSILAQLPKDLLKSAYLNIEIIVKRVEKYVSTWLQYQSLWDHEPNEISKKIQNDFLQWIELLKQVQLFKQIFEDKGEINIKKIGRIRIDFSQVQNKVRNKYDAWHQEFSGRFAELLSYKQDIFYKLINNARIELERHSLESDSTSDIISFVTQITEYKRKSRDWEKNLMIFEKGEAILEIQSYVFDENYLYFETIKGEWDVFMELLNRKVKQMEEEIPTLQSKIEDETKTLNKKIDQFLTEYEETKPLEGSIPPSHALQQLQLSETKILEFTKEFEKLSLARESLEMEAMKPINFEHFNEELMNLKQVWNELSKIWNLLENLKETPWSLVVPKKIRIGLEDQLDALRKLPTNVRQYDAYSHFSSLIKGFLKCNRTITDLKSEALKDRHWQKLQKRLNVHWRFRDLKLGDIYDADLIMNEVIFREVISIAGGEFSLEKYLEEQIRDTWNNWILELHNYQNKVKLIKGWNDIFTKLGEHLNGLTQMKSSPYFKYFKEENTAWEEKLNKIHLIFDPWQTVQTKWVYLEGVFGNSDIKHLLPQESMRFESINKEFVIVMKKVAKKPNILDVINIPGLAKILERLKEMLKKVEKALGDYLEKQRAAFPRFYFVGDPDLLEIIGNSKQIDRIQRHFKKMFSGIASLKMETDNTVIGGMISTEGETIEFPIKIEYKKYVKIDEWMSKLESQMRESLILLLEAAINEFPKILNQNEKVDIDRLIDWIDKTPDQIAILTFQIMWTMDTESAMPKRNGLKGLLNRIQEILGLFANKVLFDMKPLLRKKLEHIIIELVHQRDVFRKLIGKNIDNIQDFLWLNQMRFYWNPKNKDRNKLMVHIANASFYYGFEYLGVPSRLVITPLTDRCYLTLTQAMHLRLGGNPFGPAGTGKTETVKSLGSQLGRFVLVFNCDETFDDNAMTRIFVGLCSTGAWGCFDEFNRLDEAMLSGVSQQIQTIQLALKDGLEELQLEERKFTIDPTVGLFITMNPGYAGRSNLPDNLKQLFRSIAMIKPDRELIAQVMLYSQGFRTAEQLSDKAVPLFKLCASQLSKQTHYDFGLRALKSVLVSAGNIKREVIQSNSGEEMLDESELKVLLKSICETVIPKLIAQDIPLFHSLLKDVFPKLSPQDIEMAELREKIKIICKKRNYLPSERWISKILQFYQLQNIHHGVMLVGPSGSGKTAAWRVLHEALQDPINKKFGEFHIIDPKSISKEDLYGVLDPTTRDWTDGILTHILRKIVNNERGEKNKFHWIIFDGDVSTDWIENLNSVLDDNKLLTLPNGERISLTDNVRIMFEVENLKYATPATVSRCGMVWFSEDVVTPYMVLQNFLGSLQQESILNKNSGKNLNFENNIQQQEIKKDQIRESNEIESGLNNMLLNEKSKMEDQELMIQRKIVDIISGYFSPNGFILKALENIEKKEHIMQFTKLRLLTTFFSIFKRAILLILDENKNKKQNKNKNIEINIMNEKQLEMELEGQKSDRIMTDEFLKKYILKKLLYSVLWGFSGSTGLRDRGEFGKYLGKISKIEMPGESNYPLIDFQVSFESGEWELWKRQVTTRVIETDQVAASDLVITTIDTLRHKDVVYSWLHDHLPLILCGPAGSGKTMTLNATLKQFPDYELVGINFSSATTPAVIMRTLNQYCNYKKTPNGMMLHPKQAGKWLVVFCDEINLPAPDEYGTQRALTFIRQMVEQGGFWRISDYQWVTLEKICFIGACNPVSGSYGTYAGRIPLSHRFLRHSPVLLVDYPGEESLRQIYGTFNRAVLRLTPRLRKHSSALTESMIEFYLANQTKLTTEMQPFYIYSPRELSRWCRALVSILKPLGRSVDLNMLVRITAHEALRLFQDRIIEDENRQWTNEVLDRIFTKHFPSANKERALGRPLLFSDWMSKDYVNVERNELKEYIKRRLRTFHEEEYHVRLVLFNEAIDHILRIDRVLKQPKGHALLVGASGAGKTVLSRFVAWVNGLSVFQIKINRGYGLTEFDEDLRTVMKRAGLKGERICFIFDESNILSSAFLERMNALLASGEVPGLFDEGEGISGLLNQVRDVARQDGKLIDTDEELYQYFTKQVQNNLHVVFTMNPANADFSNRSVQSPALLNRCVLDYFGTWSDEAMYEVGFEWLKSIYLDKKEYKSPPKHLILPSIMQLNGIEEINHRQALIAASVWIQSSVEKFSKKLQKSQGRMNHMTPRHYLDMIIHFNKLYKEKKQELEEQQLHLNIGLKKMQETKDRVAELRTELQEKERQLKEKQEESKIKLKQIIENRKEAVTQREEAETLQTQLEEKTIIIQEKTKQIQSELSEIQPAVEQAKKDLKRVSKKELDLLRSYVRPQDSIRETLRYVCMLLGQGDLEWGSIRKVLQKKGFLKTVISFDTKSVSNKVPTLIQKYIKEKKLTKEVISKASQACGSLFGWLTAQCKLATALLNVAPLKSTKQKLTKAAKLAEVSLNKINKKLNKLKLDIKKYKEEYSVLLTESERIKGEMGKVNEKVERSEKLLNSLADEHDRWTEQSGSFQRQMETLPGDVLISAAFITYIGFFDQRYRELIIKNWKMYLTKIQIQTEKQLSLIEFLSEPEQRLEWESNKLPVDDICTENAIILNRFERYPLVIDPSGQATEFIMNQYKDKNIQKTSFLDDNLMKKLEGALRFGTCLLIEDAEYVDLILNTVLNKEYQKTGGRKLIRLGDQEIDFSPSFQMFMTTRDPTFNFTPDLCSRVTFCNFTVTLASLQSQCLNHTLKTERPDIDEARSNVLKLQGEFKLQIRKLEKQLLQTLQRVEGSILDDNTVLNKLVELKKQANIINKKALEADKTWDEILMISNVYQPFSLATSRMYFVLEQMSIVHFLYQFSLNFFLEIFKKVVNVNNPKLETVKGDKEQRLQILSGDLYTTLFRRVAVGLLNRDHLTFALRLAQIRLQEIEKELDEDELSFLLNISRGIQTKVNLDFTKPFNLNKSQKNQLKKLLQLNAFTNLVDSMKQNGNEWQKFFKSNNAETLIPQSFEGQFEKDDTDKLFKRLLLIKALHPDRILASGSQFVEAVLGKGFLTLPALDLKVVLEQEKSKAIEPILLCAQPGHDPSVRVDELVKELGVKCTSIAIGSSESRRNAFNAVTSAARKGTWVLLKNVHLTPKWLTDLEKRITSIPSTDPRFRIFLTTEFNDKLPPTFIRISQIFVFEPPPGIQANLYHTFSMIPKERITQQPSQRSRLYFLLAWFHSIVQERIRYRPLGWSKGYEFNESDQRTSLDTIDYWIDKIGLNKKNIDPRNIPWEAIRKLLGDVMYGGRVDNAFDQTLLEGMLQKLFVPESFSKDFKLIDYINTETNERFVLRPPSGTDLETYLKWVEELPRTENPTWLGLPKNAELLLLSNKGRATITTLRKMQNVFEDLEVDDDDNVSTQKEQKKKSKKVKKVKDKRPMWLKTLENSTQQWLHQIPPSLKSLKKTKLSIKDPMWRCFDTEIKVGQRILKIVINDLTVIQSICNGLRKNSGYFKKMITELSLGQVPKSWKLYPIDDVAVDHWIADFSSRIKQLNVIASSQDLCRSQGIWLGGLFDPSAFITATRQSAAHAMEWSLETLQLQITIDTNEKVTNQSYYINKLLLEGAVYNNNSLRITDQISNILNNVLLKWVQRSDEKVKNTITLPVYLNSTRLELLFSLDLSIPQNLSQNVFKQLGTAIIIWDKDF</sequence>
<feature type="compositionally biased region" description="Acidic residues" evidence="19">
    <location>
        <begin position="978"/>
        <end position="993"/>
    </location>
</feature>
<dbReference type="InterPro" id="IPR035706">
    <property type="entry name" value="AAA_9"/>
</dbReference>
<dbReference type="Pfam" id="PF08385">
    <property type="entry name" value="DHC_N1"/>
    <property type="match status" value="1"/>
</dbReference>
<dbReference type="Pfam" id="PF12780">
    <property type="entry name" value="AAA_8"/>
    <property type="match status" value="1"/>
</dbReference>
<dbReference type="Gene3D" id="1.20.920.30">
    <property type="match status" value="1"/>
</dbReference>
<evidence type="ECO:0000313" key="21">
    <source>
        <dbReference type="EMBL" id="KAJ3433303.1"/>
    </source>
</evidence>
<comment type="subcellular location">
    <subcellularLocation>
        <location evidence="1">Cell projection</location>
        <location evidence="1">Cilium</location>
    </subcellularLocation>
    <subcellularLocation>
        <location evidence="2">Cytoplasm</location>
        <location evidence="2">Cytoskeleton</location>
    </subcellularLocation>
</comment>
<keyword evidence="11" id="KW-0243">Dynein</keyword>
<dbReference type="Pfam" id="PF12774">
    <property type="entry name" value="AAA_6"/>
    <property type="match status" value="1"/>
</dbReference>
<comment type="subunit">
    <text evidence="4">Consists of at least two heavy chains and a number of intermediate and light chains.</text>
</comment>
<evidence type="ECO:0000256" key="11">
    <source>
        <dbReference type="ARBA" id="ARBA00023017"/>
    </source>
</evidence>
<evidence type="ECO:0000256" key="5">
    <source>
        <dbReference type="ARBA" id="ARBA00022197"/>
    </source>
</evidence>
<dbReference type="InterPro" id="IPR042222">
    <property type="entry name" value="Dynein_2_N"/>
</dbReference>
<dbReference type="GO" id="GO:0005524">
    <property type="term" value="F:ATP binding"/>
    <property type="evidence" value="ECO:0007669"/>
    <property type="project" value="UniProtKB-KW"/>
</dbReference>
<dbReference type="PANTHER" id="PTHR46532">
    <property type="entry name" value="MALE FERTILITY FACTOR KL5"/>
    <property type="match status" value="1"/>
</dbReference>
<dbReference type="InterPro" id="IPR042219">
    <property type="entry name" value="AAA_lid_11_sf"/>
</dbReference>
<dbReference type="Gene3D" id="1.10.8.720">
    <property type="entry name" value="Region D6 of dynein motor"/>
    <property type="match status" value="1"/>
</dbReference>
<dbReference type="Pfam" id="PF12777">
    <property type="entry name" value="MT"/>
    <property type="match status" value="1"/>
</dbReference>
<evidence type="ECO:0000256" key="8">
    <source>
        <dbReference type="ARBA" id="ARBA00022737"/>
    </source>
</evidence>
<evidence type="ECO:0000256" key="14">
    <source>
        <dbReference type="ARBA" id="ARBA00023175"/>
    </source>
</evidence>
<keyword evidence="12 18" id="KW-0175">Coiled coil</keyword>
<dbReference type="InterPro" id="IPR024743">
    <property type="entry name" value="Dynein_HC_stalk"/>
</dbReference>
<dbReference type="InterPro" id="IPR041228">
    <property type="entry name" value="Dynein_C"/>
</dbReference>
<evidence type="ECO:0000256" key="13">
    <source>
        <dbReference type="ARBA" id="ARBA00023069"/>
    </source>
</evidence>
<feature type="compositionally biased region" description="Basic and acidic residues" evidence="19">
    <location>
        <begin position="962"/>
        <end position="977"/>
    </location>
</feature>
<dbReference type="Proteomes" id="UP001146793">
    <property type="component" value="Unassembled WGS sequence"/>
</dbReference>
<dbReference type="FunFam" id="1.10.287.2620:FF:000001">
    <property type="entry name" value="Cytoplasmic dynein heavy chain 1"/>
    <property type="match status" value="1"/>
</dbReference>
<dbReference type="GO" id="GO:0005858">
    <property type="term" value="C:axonemal dynein complex"/>
    <property type="evidence" value="ECO:0007669"/>
    <property type="project" value="TreeGrafter"/>
</dbReference>
<proteinExistence type="inferred from homology"/>
<dbReference type="InterPro" id="IPR003593">
    <property type="entry name" value="AAA+_ATPase"/>
</dbReference>
<evidence type="ECO:0000256" key="4">
    <source>
        <dbReference type="ARBA" id="ARBA00011655"/>
    </source>
</evidence>
<dbReference type="InterPro" id="IPR041658">
    <property type="entry name" value="AAA_lid_11"/>
</dbReference>
<evidence type="ECO:0000256" key="1">
    <source>
        <dbReference type="ARBA" id="ARBA00004138"/>
    </source>
</evidence>
<feature type="coiled-coil region" evidence="18">
    <location>
        <begin position="1304"/>
        <end position="1331"/>
    </location>
</feature>
<dbReference type="Pfam" id="PF17852">
    <property type="entry name" value="Dynein_AAA_lid"/>
    <property type="match status" value="1"/>
</dbReference>
<dbReference type="FunFam" id="3.40.50.300:FF:000122">
    <property type="entry name" value="Cytoplasmic dynein 1 heavy chain"/>
    <property type="match status" value="1"/>
</dbReference>
<dbReference type="FunFam" id="3.40.50.300:FF:001013">
    <property type="entry name" value="Dynein heavy chain, cytoplasmic"/>
    <property type="match status" value="1"/>
</dbReference>
<gene>
    <name evidence="21" type="ORF">M0812_22258</name>
</gene>
<dbReference type="InterPro" id="IPR004273">
    <property type="entry name" value="Dynein_heavy_D6_P-loop"/>
</dbReference>
<keyword evidence="6" id="KW-0963">Cytoplasm</keyword>
<dbReference type="Gene3D" id="1.20.1270.280">
    <property type="match status" value="1"/>
</dbReference>
<dbReference type="GO" id="GO:0008569">
    <property type="term" value="F:minus-end-directed microtubule motor activity"/>
    <property type="evidence" value="ECO:0007669"/>
    <property type="project" value="InterPro"/>
</dbReference>
<comment type="caution">
    <text evidence="21">The sequence shown here is derived from an EMBL/GenBank/DDBJ whole genome shotgun (WGS) entry which is preliminary data.</text>
</comment>
<dbReference type="GO" id="GO:0045505">
    <property type="term" value="F:dynein intermediate chain binding"/>
    <property type="evidence" value="ECO:0007669"/>
    <property type="project" value="InterPro"/>
</dbReference>
<feature type="compositionally biased region" description="Basic residues" evidence="19">
    <location>
        <begin position="536"/>
        <end position="547"/>
    </location>
</feature>
<evidence type="ECO:0000256" key="10">
    <source>
        <dbReference type="ARBA" id="ARBA00022840"/>
    </source>
</evidence>
<dbReference type="CDD" id="cd00009">
    <property type="entry name" value="AAA"/>
    <property type="match status" value="2"/>
</dbReference>
<dbReference type="FunFam" id="1.20.140.100:FF:000002">
    <property type="entry name" value="Cytoplasmic dynein heavy chain 1"/>
    <property type="match status" value="1"/>
</dbReference>
<feature type="region of interest" description="Disordered" evidence="19">
    <location>
        <begin position="1058"/>
        <end position="1094"/>
    </location>
</feature>
<dbReference type="InterPro" id="IPR024317">
    <property type="entry name" value="Dynein_heavy_chain_D4_dom"/>
</dbReference>
<evidence type="ECO:0000256" key="12">
    <source>
        <dbReference type="ARBA" id="ARBA00023054"/>
    </source>
</evidence>
<dbReference type="Pfam" id="PF22597">
    <property type="entry name" value="DYN_lid"/>
    <property type="match status" value="1"/>
</dbReference>
<dbReference type="Gene3D" id="1.20.58.1120">
    <property type="match status" value="1"/>
</dbReference>
<dbReference type="Gene3D" id="1.20.920.20">
    <property type="match status" value="1"/>
</dbReference>
<dbReference type="Pfam" id="PF08393">
    <property type="entry name" value="DHC_N2"/>
    <property type="match status" value="1"/>
</dbReference>
<dbReference type="Pfam" id="PF18199">
    <property type="entry name" value="Dynein_C"/>
    <property type="match status" value="1"/>
</dbReference>
<evidence type="ECO:0000256" key="9">
    <source>
        <dbReference type="ARBA" id="ARBA00022741"/>
    </source>
</evidence>
<dbReference type="EMBL" id="JANTQA010000047">
    <property type="protein sequence ID" value="KAJ3433303.1"/>
    <property type="molecule type" value="Genomic_DNA"/>
</dbReference>
<dbReference type="FunFam" id="3.10.490.20:FF:000004">
    <property type="entry name" value="Cytoplasmic dynein heavy chain 2"/>
    <property type="match status" value="1"/>
</dbReference>
<dbReference type="InterPro" id="IPR013602">
    <property type="entry name" value="Dynein_heavy_linker"/>
</dbReference>
<dbReference type="GO" id="GO:0051959">
    <property type="term" value="F:dynein light intermediate chain binding"/>
    <property type="evidence" value="ECO:0007669"/>
    <property type="project" value="InterPro"/>
</dbReference>
<dbReference type="InterPro" id="IPR026983">
    <property type="entry name" value="DHC"/>
</dbReference>
<keyword evidence="16" id="KW-0966">Cell projection</keyword>
<dbReference type="InterPro" id="IPR027417">
    <property type="entry name" value="P-loop_NTPase"/>
</dbReference>
<dbReference type="Gene3D" id="1.20.140.100">
    <property type="entry name" value="Dynein heavy chain, N-terminal domain 2"/>
    <property type="match status" value="1"/>
</dbReference>
<feature type="compositionally biased region" description="Basic and acidic residues" evidence="19">
    <location>
        <begin position="520"/>
        <end position="533"/>
    </location>
</feature>
<keyword evidence="14" id="KW-0505">Motor protein</keyword>
<evidence type="ECO:0000256" key="3">
    <source>
        <dbReference type="ARBA" id="ARBA00008887"/>
    </source>
</evidence>
<dbReference type="Gene3D" id="1.10.8.1220">
    <property type="match status" value="1"/>
</dbReference>
<dbReference type="FunFam" id="3.40.50.300:FF:000373">
    <property type="entry name" value="Cytoplasmic dynein heavy chain 2"/>
    <property type="match status" value="1"/>
</dbReference>
<feature type="coiled-coil region" evidence="18">
    <location>
        <begin position="3529"/>
        <end position="3598"/>
    </location>
</feature>
<dbReference type="Gene3D" id="3.10.490.20">
    <property type="match status" value="1"/>
</dbReference>
<dbReference type="FunFam" id="3.20.180.20:FF:000002">
    <property type="entry name" value="Cytoplasmic dynein heavy chain 1"/>
    <property type="match status" value="1"/>
</dbReference>
<keyword evidence="9" id="KW-0547">Nucleotide-binding</keyword>
<reference evidence="21" key="1">
    <citation type="submission" date="2022-08" db="EMBL/GenBank/DDBJ databases">
        <title>Novel sulphate-reducing endosymbionts in the free-living metamonad Anaeramoeba.</title>
        <authorList>
            <person name="Jerlstrom-Hultqvist J."/>
            <person name="Cepicka I."/>
            <person name="Gallot-Lavallee L."/>
            <person name="Salas-Leiva D."/>
            <person name="Curtis B.A."/>
            <person name="Zahonova K."/>
            <person name="Pipaliya S."/>
            <person name="Dacks J."/>
            <person name="Roger A.J."/>
        </authorList>
    </citation>
    <scope>NUCLEOTIDE SEQUENCE</scope>
    <source>
        <strain evidence="21">Busselton2</strain>
    </source>
</reference>
<keyword evidence="8" id="KW-0677">Repeat</keyword>
<dbReference type="Gene3D" id="1.10.287.2620">
    <property type="match status" value="1"/>
</dbReference>
<accession>A0AAV7YU54</accession>
<dbReference type="InterPro" id="IPR041466">
    <property type="entry name" value="Dynein_AAA5_ext"/>
</dbReference>
<evidence type="ECO:0000256" key="6">
    <source>
        <dbReference type="ARBA" id="ARBA00022490"/>
    </source>
</evidence>
<feature type="region of interest" description="Disordered" evidence="19">
    <location>
        <begin position="962"/>
        <end position="1000"/>
    </location>
</feature>
<dbReference type="PANTHER" id="PTHR46532:SF4">
    <property type="entry name" value="AAA+ ATPASE DOMAIN-CONTAINING PROTEIN"/>
    <property type="match status" value="1"/>
</dbReference>
<feature type="compositionally biased region" description="Low complexity" evidence="19">
    <location>
        <begin position="1079"/>
        <end position="1089"/>
    </location>
</feature>
<feature type="coiled-coil region" evidence="18">
    <location>
        <begin position="3312"/>
        <end position="3384"/>
    </location>
</feature>
<keyword evidence="10" id="KW-0067">ATP-binding</keyword>
<dbReference type="GO" id="GO:0005874">
    <property type="term" value="C:microtubule"/>
    <property type="evidence" value="ECO:0007669"/>
    <property type="project" value="UniProtKB-KW"/>
</dbReference>
<dbReference type="Gene3D" id="3.20.180.20">
    <property type="entry name" value="Dynein heavy chain, N-terminal domain 2"/>
    <property type="match status" value="1"/>
</dbReference>
<dbReference type="SUPFAM" id="SSF52540">
    <property type="entry name" value="P-loop containing nucleoside triphosphate hydrolases"/>
    <property type="match status" value="4"/>
</dbReference>
<dbReference type="Pfam" id="PF18198">
    <property type="entry name" value="AAA_lid_11"/>
    <property type="match status" value="1"/>
</dbReference>
<dbReference type="Pfam" id="PF12781">
    <property type="entry name" value="AAA_9"/>
    <property type="match status" value="1"/>
</dbReference>
<evidence type="ECO:0000259" key="20">
    <source>
        <dbReference type="SMART" id="SM00382"/>
    </source>
</evidence>
<feature type="domain" description="AAA+ ATPase" evidence="20">
    <location>
        <begin position="1972"/>
        <end position="2115"/>
    </location>
</feature>
<dbReference type="InterPro" id="IPR042228">
    <property type="entry name" value="Dynein_linker_3"/>
</dbReference>
<evidence type="ECO:0000256" key="15">
    <source>
        <dbReference type="ARBA" id="ARBA00023212"/>
    </source>
</evidence>
<feature type="region of interest" description="Disordered" evidence="19">
    <location>
        <begin position="520"/>
        <end position="547"/>
    </location>
</feature>
<dbReference type="InterPro" id="IPR054354">
    <property type="entry name" value="DYNC2H1-like_lid"/>
</dbReference>
<evidence type="ECO:0000256" key="7">
    <source>
        <dbReference type="ARBA" id="ARBA00022701"/>
    </source>
</evidence>
<dbReference type="Gene3D" id="6.10.140.1060">
    <property type="match status" value="1"/>
</dbReference>
<dbReference type="InterPro" id="IPR043157">
    <property type="entry name" value="Dynein_AAA1S"/>
</dbReference>
<feature type="domain" description="AAA+ ATPase" evidence="20">
    <location>
        <begin position="3031"/>
        <end position="3198"/>
    </location>
</feature>
<feature type="domain" description="AAA+ ATPase" evidence="20">
    <location>
        <begin position="2683"/>
        <end position="2838"/>
    </location>
</feature>
<name>A0AAV7YU54_9EUKA</name>
<dbReference type="Pfam" id="PF03028">
    <property type="entry name" value="Dynein_heavy"/>
    <property type="match status" value="1"/>
</dbReference>
<keyword evidence="13" id="KW-0969">Cilium</keyword>